<feature type="compositionally biased region" description="Basic and acidic residues" evidence="2">
    <location>
        <begin position="317"/>
        <end position="371"/>
    </location>
</feature>
<dbReference type="HOGENOM" id="CLU_015534_1_0_1"/>
<dbReference type="EMBL" id="FP929083">
    <property type="protein sequence ID" value="CBX91843.1"/>
    <property type="molecule type" value="Genomic_DNA"/>
</dbReference>
<feature type="region of interest" description="Disordered" evidence="2">
    <location>
        <begin position="618"/>
        <end position="688"/>
    </location>
</feature>
<dbReference type="OrthoDB" id="3524154at2759"/>
<keyword evidence="1" id="KW-0863">Zinc-finger</keyword>
<dbReference type="SUPFAM" id="SSF57667">
    <property type="entry name" value="beta-beta-alpha zinc fingers"/>
    <property type="match status" value="1"/>
</dbReference>
<keyword evidence="5" id="KW-1185">Reference proteome</keyword>
<feature type="compositionally biased region" description="Pro residues" evidence="2">
    <location>
        <begin position="170"/>
        <end position="179"/>
    </location>
</feature>
<dbReference type="InterPro" id="IPR036236">
    <property type="entry name" value="Znf_C2H2_sf"/>
</dbReference>
<feature type="domain" description="C2H2-type" evidence="3">
    <location>
        <begin position="729"/>
        <end position="757"/>
    </location>
</feature>
<dbReference type="PROSITE" id="PS00028">
    <property type="entry name" value="ZINC_FINGER_C2H2_1"/>
    <property type="match status" value="1"/>
</dbReference>
<dbReference type="InterPro" id="IPR013087">
    <property type="entry name" value="Znf_C2H2_type"/>
</dbReference>
<feature type="region of interest" description="Disordered" evidence="2">
    <location>
        <begin position="868"/>
        <end position="888"/>
    </location>
</feature>
<dbReference type="PROSITE" id="PS50157">
    <property type="entry name" value="ZINC_FINGER_C2H2_2"/>
    <property type="match status" value="1"/>
</dbReference>
<evidence type="ECO:0000259" key="3">
    <source>
        <dbReference type="PROSITE" id="PS50157"/>
    </source>
</evidence>
<evidence type="ECO:0000313" key="4">
    <source>
        <dbReference type="EMBL" id="CBX91843.1"/>
    </source>
</evidence>
<dbReference type="Gene3D" id="3.30.160.60">
    <property type="entry name" value="Classic Zinc Finger"/>
    <property type="match status" value="1"/>
</dbReference>
<dbReference type="SMART" id="SM00355">
    <property type="entry name" value="ZnF_C2H2"/>
    <property type="match status" value="3"/>
</dbReference>
<feature type="region of interest" description="Disordered" evidence="2">
    <location>
        <begin position="479"/>
        <end position="500"/>
    </location>
</feature>
<keyword evidence="1" id="KW-0479">Metal-binding</keyword>
<name>E5R475_LEPMJ</name>
<feature type="region of interest" description="Disordered" evidence="2">
    <location>
        <begin position="170"/>
        <end position="194"/>
    </location>
</feature>
<protein>
    <recommendedName>
        <fullName evidence="3">C2H2-type domain-containing protein</fullName>
    </recommendedName>
</protein>
<dbReference type="OMA" id="SGHPFTN"/>
<dbReference type="VEuPathDB" id="FungiDB:LEMA_P045490.1"/>
<gene>
    <name evidence="4" type="ORF">LEMA_P045490.1</name>
</gene>
<feature type="region of interest" description="Disordered" evidence="2">
    <location>
        <begin position="524"/>
        <end position="572"/>
    </location>
</feature>
<feature type="compositionally biased region" description="Polar residues" evidence="2">
    <location>
        <begin position="399"/>
        <end position="417"/>
    </location>
</feature>
<reference evidence="5" key="1">
    <citation type="journal article" date="2011" name="Nat. Commun.">
        <title>Effector diversification within compartments of the Leptosphaeria maculans genome affected by Repeat-Induced Point mutations.</title>
        <authorList>
            <person name="Rouxel T."/>
            <person name="Grandaubert J."/>
            <person name="Hane J.K."/>
            <person name="Hoede C."/>
            <person name="van de Wouw A.P."/>
            <person name="Couloux A."/>
            <person name="Dominguez V."/>
            <person name="Anthouard V."/>
            <person name="Bally P."/>
            <person name="Bourras S."/>
            <person name="Cozijnsen A.J."/>
            <person name="Ciuffetti L.M."/>
            <person name="Degrave A."/>
            <person name="Dilmaghani A."/>
            <person name="Duret L."/>
            <person name="Fudal I."/>
            <person name="Goodwin S.B."/>
            <person name="Gout L."/>
            <person name="Glaser N."/>
            <person name="Linglin J."/>
            <person name="Kema G.H.J."/>
            <person name="Lapalu N."/>
            <person name="Lawrence C.B."/>
            <person name="May K."/>
            <person name="Meyer M."/>
            <person name="Ollivier B."/>
            <person name="Poulain J."/>
            <person name="Schoch C.L."/>
            <person name="Simon A."/>
            <person name="Spatafora J.W."/>
            <person name="Stachowiak A."/>
            <person name="Turgeon B.G."/>
            <person name="Tyler B.M."/>
            <person name="Vincent D."/>
            <person name="Weissenbach J."/>
            <person name="Amselem J."/>
            <person name="Quesneville H."/>
            <person name="Oliver R.P."/>
            <person name="Wincker P."/>
            <person name="Balesdent M.-H."/>
            <person name="Howlett B.J."/>
        </authorList>
    </citation>
    <scope>NUCLEOTIDE SEQUENCE [LARGE SCALE GENOMIC DNA]</scope>
    <source>
        <strain evidence="5">JN3 / isolate v23.1.3 / race Av1-4-5-6-7-8</strain>
    </source>
</reference>
<dbReference type="GO" id="GO:0008270">
    <property type="term" value="F:zinc ion binding"/>
    <property type="evidence" value="ECO:0007669"/>
    <property type="project" value="UniProtKB-KW"/>
</dbReference>
<evidence type="ECO:0000313" key="5">
    <source>
        <dbReference type="Proteomes" id="UP000002668"/>
    </source>
</evidence>
<dbReference type="InParanoid" id="E5R475"/>
<dbReference type="Pfam" id="PF24537">
    <property type="entry name" value="zf-C2H2_fungi"/>
    <property type="match status" value="1"/>
</dbReference>
<accession>E5R475</accession>
<dbReference type="STRING" id="985895.E5R475"/>
<evidence type="ECO:0000256" key="2">
    <source>
        <dbReference type="SAM" id="MobiDB-lite"/>
    </source>
</evidence>
<feature type="region of interest" description="Disordered" evidence="2">
    <location>
        <begin position="257"/>
        <end position="463"/>
    </location>
</feature>
<dbReference type="InterPro" id="IPR057026">
    <property type="entry name" value="Znf-C2H2_ascomycetes"/>
</dbReference>
<sequence>MTNHRLFEHRAKSSTPDGHLLLGRRYHAKGACDDLKPTVLAHTHTAQPLIPLVIDCILASSVRGGGVWLSELEQKKKRAPTYPGRIQEGRGRLWEHWKAFSPTDRAPAFTGRLLASLLAASPRPTSTHPPAASPSLTQCAATPTAAHILTTLYYLLPAIYHLPPTQPLPLLPPPPPPLRTQPTRQPLASHPRKGASEWRPLVIPLGSPPAVAGTAMSPASSTPRIRVYDSHRYALPHHHRPSSPSPAVAMAIPRAREEVPPPLPPPRHVDLRGGQDPGWQWGNTNSPRDTGFGGNRLAAVRPGSSLLGGGPSSNQPRPREPSVDYIFCHDRKPSISRSHDDMSSENSGDHNSDEDRAVKSRSSLRDHRFTSERQLGQKALQNSSHAYDKQLLSKIGGPNTPTRTTAPPLSTSSQDSASDPHAPLHKLNGQLKPLSVPDRRHPSIDSPGPKWPPSGAISPGYNGFRSPVFDASSLDSHRPRFGSISTPGPLDDVSSQHRGSYDHSIFTEPEFAMEENGLRELNINDRSPADADDYYLGSKGGLKRRASSPPSEAAREDRPTTSGHTDLYHRRSQQMLVNRNCTASRFQSGPGSVSSNGSLGPRTGSIGSSLGFSTAASSLTSYGGDQRLSPNALSPLGETDSGPVSPYAASRSLEPSPRGSLSRPPHQRGFSETEQPQIRKLSTESMLHSRQNSIANRIPGAYICECCPKKPKKFDSEEELRLHELEKQYICQYCPNRFKNKNEAERHQNSLHLRRHSWSCATLAGVQAAFHPSPTRPAAADVCGYCGEEFPNPADWEARSEHLNHVHKFGECNQAKKFFRADHFRQHLKHSHAGTSGKWTNMLENACMRDEPPPTPIDRVGSISLMTGPPSGPLAPKPGVINEVHNES</sequence>
<feature type="compositionally biased region" description="Polar residues" evidence="2">
    <location>
        <begin position="618"/>
        <end position="632"/>
    </location>
</feature>
<keyword evidence="1" id="KW-0862">Zinc</keyword>
<evidence type="ECO:0000256" key="1">
    <source>
        <dbReference type="PROSITE-ProRule" id="PRU00042"/>
    </source>
</evidence>
<dbReference type="eggNOG" id="ENOG502RYIG">
    <property type="taxonomic scope" value="Eukaryota"/>
</dbReference>
<proteinExistence type="predicted"/>
<dbReference type="AlphaFoldDB" id="E5R475"/>
<organism evidence="5">
    <name type="scientific">Leptosphaeria maculans (strain JN3 / isolate v23.1.3 / race Av1-4-5-6-7-8)</name>
    <name type="common">Blackleg fungus</name>
    <name type="synonym">Phoma lingam</name>
    <dbReference type="NCBI Taxonomy" id="985895"/>
    <lineage>
        <taxon>Eukaryota</taxon>
        <taxon>Fungi</taxon>
        <taxon>Dikarya</taxon>
        <taxon>Ascomycota</taxon>
        <taxon>Pezizomycotina</taxon>
        <taxon>Dothideomycetes</taxon>
        <taxon>Pleosporomycetidae</taxon>
        <taxon>Pleosporales</taxon>
        <taxon>Pleosporineae</taxon>
        <taxon>Leptosphaeriaceae</taxon>
        <taxon>Plenodomus</taxon>
        <taxon>Plenodomus lingam/Leptosphaeria maculans species complex</taxon>
    </lineage>
</organism>
<dbReference type="Proteomes" id="UP000002668">
    <property type="component" value="Genome"/>
</dbReference>